<dbReference type="PANTHER" id="PTHR46229:SF2">
    <property type="entry name" value="BOLA-LIKE PROTEIN 1"/>
    <property type="match status" value="1"/>
</dbReference>
<sequence>MDPQAVKSLIEAGMPEAQVEVRGEDHTHFEAIIVSPVFEGKRTLQRHQMVYKTLGEKMGREIHALSMQTLTPEEARPAS</sequence>
<dbReference type="EMBL" id="JALJYF010000001">
    <property type="protein sequence ID" value="MCP1726081.1"/>
    <property type="molecule type" value="Genomic_DNA"/>
</dbReference>
<accession>A0ABT1G452</accession>
<dbReference type="Gene3D" id="3.30.300.90">
    <property type="entry name" value="BolA-like"/>
    <property type="match status" value="1"/>
</dbReference>
<organism evidence="3 4">
    <name type="scientific">Natronospira proteinivora</name>
    <dbReference type="NCBI Taxonomy" id="1807133"/>
    <lineage>
        <taxon>Bacteria</taxon>
        <taxon>Pseudomonadati</taxon>
        <taxon>Pseudomonadota</taxon>
        <taxon>Gammaproteobacteria</taxon>
        <taxon>Natronospirales</taxon>
        <taxon>Natronospiraceae</taxon>
        <taxon>Natronospira</taxon>
    </lineage>
</organism>
<dbReference type="InterPro" id="IPR002634">
    <property type="entry name" value="BolA"/>
</dbReference>
<reference evidence="3 4" key="1">
    <citation type="submission" date="2022-03" db="EMBL/GenBank/DDBJ databases">
        <title>Genomic Encyclopedia of Type Strains, Phase III (KMG-III): the genomes of soil and plant-associated and newly described type strains.</title>
        <authorList>
            <person name="Whitman W."/>
        </authorList>
    </citation>
    <scope>NUCLEOTIDE SEQUENCE [LARGE SCALE GENOMIC DNA]</scope>
    <source>
        <strain evidence="3 4">BSker1</strain>
    </source>
</reference>
<dbReference type="Proteomes" id="UP001523550">
    <property type="component" value="Unassembled WGS sequence"/>
</dbReference>
<evidence type="ECO:0000313" key="3">
    <source>
        <dbReference type="EMBL" id="MCP1726081.1"/>
    </source>
</evidence>
<dbReference type="InterPro" id="IPR036065">
    <property type="entry name" value="BolA-like_sf"/>
</dbReference>
<dbReference type="PANTHER" id="PTHR46229">
    <property type="entry name" value="BOLA TRANSCRIPTION REGULATOR"/>
    <property type="match status" value="1"/>
</dbReference>
<dbReference type="InterPro" id="IPR050961">
    <property type="entry name" value="BolA/IbaG_stress_morph_reg"/>
</dbReference>
<gene>
    <name evidence="3" type="ORF">J2T60_000046</name>
</gene>
<evidence type="ECO:0000256" key="1">
    <source>
        <dbReference type="ARBA" id="ARBA00005578"/>
    </source>
</evidence>
<evidence type="ECO:0000256" key="2">
    <source>
        <dbReference type="RuleBase" id="RU003860"/>
    </source>
</evidence>
<dbReference type="PIRSF" id="PIRSF003113">
    <property type="entry name" value="BolA"/>
    <property type="match status" value="1"/>
</dbReference>
<evidence type="ECO:0000313" key="4">
    <source>
        <dbReference type="Proteomes" id="UP001523550"/>
    </source>
</evidence>
<dbReference type="Pfam" id="PF01722">
    <property type="entry name" value="BolA"/>
    <property type="match status" value="1"/>
</dbReference>
<dbReference type="RefSeq" id="WP_253443773.1">
    <property type="nucleotide sequence ID" value="NZ_JALJYF010000001.1"/>
</dbReference>
<keyword evidence="4" id="KW-1185">Reference proteome</keyword>
<protein>
    <submittedName>
        <fullName evidence="3">Acid stress-induced BolA-like protein IbaG/YrbA</fullName>
    </submittedName>
</protein>
<comment type="similarity">
    <text evidence="1 2">Belongs to the BolA/IbaG family.</text>
</comment>
<name>A0ABT1G452_9GAMM</name>
<proteinExistence type="inferred from homology"/>
<dbReference type="SUPFAM" id="SSF82657">
    <property type="entry name" value="BolA-like"/>
    <property type="match status" value="1"/>
</dbReference>
<comment type="caution">
    <text evidence="3">The sequence shown here is derived from an EMBL/GenBank/DDBJ whole genome shotgun (WGS) entry which is preliminary data.</text>
</comment>